<dbReference type="eggNOG" id="ENOG5030GBU">
    <property type="taxonomic scope" value="Bacteria"/>
</dbReference>
<evidence type="ECO:0000256" key="1">
    <source>
        <dbReference type="SAM" id="Coils"/>
    </source>
</evidence>
<reference evidence="2 3" key="1">
    <citation type="submission" date="2013-01" db="EMBL/GenBank/DDBJ databases">
        <title>The Genome Sequence of Clostridium colicanis 209318.</title>
        <authorList>
            <consortium name="The Broad Institute Genome Sequencing Platform"/>
            <person name="Earl A."/>
            <person name="Ward D."/>
            <person name="Feldgarden M."/>
            <person name="Gevers D."/>
            <person name="Courvalin P."/>
            <person name="Lambert T."/>
            <person name="Walker B."/>
            <person name="Young S.K."/>
            <person name="Zeng Q."/>
            <person name="Gargeya S."/>
            <person name="Fitzgerald M."/>
            <person name="Haas B."/>
            <person name="Abouelleil A."/>
            <person name="Alvarado L."/>
            <person name="Arachchi H.M."/>
            <person name="Berlin A.M."/>
            <person name="Chapman S.B."/>
            <person name="Dewar J."/>
            <person name="Goldberg J."/>
            <person name="Griggs A."/>
            <person name="Gujja S."/>
            <person name="Hansen M."/>
            <person name="Howarth C."/>
            <person name="Imamovic A."/>
            <person name="Larimer J."/>
            <person name="McCowan C."/>
            <person name="Murphy C."/>
            <person name="Neiman D."/>
            <person name="Pearson M."/>
            <person name="Priest M."/>
            <person name="Roberts A."/>
            <person name="Saif S."/>
            <person name="Shea T."/>
            <person name="Sisk P."/>
            <person name="Sykes S."/>
            <person name="Wortman J."/>
            <person name="Nusbaum C."/>
            <person name="Birren B."/>
        </authorList>
    </citation>
    <scope>NUCLEOTIDE SEQUENCE [LARGE SCALE GENOMIC DNA]</scope>
    <source>
        <strain evidence="2 3">209318</strain>
    </source>
</reference>
<protein>
    <submittedName>
        <fullName evidence="2">Uncharacterized protein</fullName>
    </submittedName>
</protein>
<keyword evidence="1" id="KW-0175">Coiled coil</keyword>
<evidence type="ECO:0000313" key="3">
    <source>
        <dbReference type="Proteomes" id="UP000013097"/>
    </source>
</evidence>
<proteinExistence type="predicted"/>
<organism evidence="2 3">
    <name type="scientific">Clostridium thermobutyricum</name>
    <dbReference type="NCBI Taxonomy" id="29372"/>
    <lineage>
        <taxon>Bacteria</taxon>
        <taxon>Bacillati</taxon>
        <taxon>Bacillota</taxon>
        <taxon>Clostridia</taxon>
        <taxon>Eubacteriales</taxon>
        <taxon>Clostridiaceae</taxon>
        <taxon>Clostridium</taxon>
    </lineage>
</organism>
<name>N9XS55_9CLOT</name>
<dbReference type="RefSeq" id="WP_002599771.1">
    <property type="nucleotide sequence ID" value="NZ_CAUWHC010000016.1"/>
</dbReference>
<dbReference type="InterPro" id="IPR013324">
    <property type="entry name" value="RNA_pol_sigma_r3/r4-like"/>
</dbReference>
<dbReference type="Proteomes" id="UP000013097">
    <property type="component" value="Unassembled WGS sequence"/>
</dbReference>
<dbReference type="EMBL" id="AGYT01000026">
    <property type="protein sequence ID" value="ENY98773.1"/>
    <property type="molecule type" value="Genomic_DNA"/>
</dbReference>
<evidence type="ECO:0000313" key="2">
    <source>
        <dbReference type="EMBL" id="ENY98773.1"/>
    </source>
</evidence>
<gene>
    <name evidence="2" type="ORF">HMPREF1092_03331</name>
</gene>
<sequence length="136" mass="15828">MKKVKDKIKKYKSIKADITNIDIRLQEIEEELLGVTSMENGERTSKTYKIVSGVEVQADKYMNEKEKLLKEKVVLLRELRRIDNAMSVLDEIEKGIIEILIIDNRSCALAQMKYNLSYSRVKQLQSEAIKKMAKYL</sequence>
<comment type="caution">
    <text evidence="2">The sequence shown here is derived from an EMBL/GenBank/DDBJ whole genome shotgun (WGS) entry which is preliminary data.</text>
</comment>
<dbReference type="AlphaFoldDB" id="N9XS55"/>
<keyword evidence="3" id="KW-1185">Reference proteome</keyword>
<dbReference type="PATRIC" id="fig|999411.4.peg.3244"/>
<feature type="coiled-coil region" evidence="1">
    <location>
        <begin position="11"/>
        <end position="85"/>
    </location>
</feature>
<dbReference type="HOGENOM" id="CLU_139760_1_0_9"/>
<accession>N9XS55</accession>
<dbReference type="SUPFAM" id="SSF88659">
    <property type="entry name" value="Sigma3 and sigma4 domains of RNA polymerase sigma factors"/>
    <property type="match status" value="1"/>
</dbReference>